<evidence type="ECO:0000256" key="1">
    <source>
        <dbReference type="SAM" id="MobiDB-lite"/>
    </source>
</evidence>
<comment type="caution">
    <text evidence="2">The sequence shown here is derived from an EMBL/GenBank/DDBJ whole genome shotgun (WGS) entry which is preliminary data.</text>
</comment>
<feature type="compositionally biased region" description="Basic and acidic residues" evidence="1">
    <location>
        <begin position="54"/>
        <end position="72"/>
    </location>
</feature>
<accession>A0ABD3HPU2</accession>
<feature type="region of interest" description="Disordered" evidence="1">
    <location>
        <begin position="1"/>
        <end position="97"/>
    </location>
</feature>
<evidence type="ECO:0000313" key="3">
    <source>
        <dbReference type="Proteomes" id="UP001633002"/>
    </source>
</evidence>
<feature type="compositionally biased region" description="Basic and acidic residues" evidence="1">
    <location>
        <begin position="85"/>
        <end position="97"/>
    </location>
</feature>
<sequence length="287" mass="31335">MDGRGRLGSTRTIPGRPGPNPVRLGGKKRVVPGGRRCRRGIRPRASRNGGAILVDERLESSDSEESLERSRSTGETLDSEEDFSVESKEDGHSYREPRMAHVSVEPAMDSGNGESDAEGELTLITKSNVGMFVEDDSLLPHLHDFSEFVGGRKVVMKDTLKSGKVWAGVDVKDEKMLEALPNAAKIWLEITKSNGKDCRQEFSKAFVKLLYIRPCVFAERGLFQEQGAGSLSRALQFCKAQVDRHCRAVEPTETLDGRNQGLGSSVEIIGSSGGRVDFIGSSGLRVD</sequence>
<proteinExistence type="predicted"/>
<reference evidence="2 3" key="1">
    <citation type="submission" date="2024-09" db="EMBL/GenBank/DDBJ databases">
        <title>Chromosome-scale assembly of Riccia sorocarpa.</title>
        <authorList>
            <person name="Paukszto L."/>
        </authorList>
    </citation>
    <scope>NUCLEOTIDE SEQUENCE [LARGE SCALE GENOMIC DNA]</scope>
    <source>
        <strain evidence="2">LP-2024</strain>
        <tissue evidence="2">Aerial parts of the thallus</tissue>
    </source>
</reference>
<evidence type="ECO:0000313" key="2">
    <source>
        <dbReference type="EMBL" id="KAL3692841.1"/>
    </source>
</evidence>
<dbReference type="EMBL" id="JBJQOH010000003">
    <property type="protein sequence ID" value="KAL3692841.1"/>
    <property type="molecule type" value="Genomic_DNA"/>
</dbReference>
<dbReference type="AlphaFoldDB" id="A0ABD3HPU2"/>
<organism evidence="2 3">
    <name type="scientific">Riccia sorocarpa</name>
    <dbReference type="NCBI Taxonomy" id="122646"/>
    <lineage>
        <taxon>Eukaryota</taxon>
        <taxon>Viridiplantae</taxon>
        <taxon>Streptophyta</taxon>
        <taxon>Embryophyta</taxon>
        <taxon>Marchantiophyta</taxon>
        <taxon>Marchantiopsida</taxon>
        <taxon>Marchantiidae</taxon>
        <taxon>Marchantiales</taxon>
        <taxon>Ricciaceae</taxon>
        <taxon>Riccia</taxon>
    </lineage>
</organism>
<dbReference type="Proteomes" id="UP001633002">
    <property type="component" value="Unassembled WGS sequence"/>
</dbReference>
<protein>
    <submittedName>
        <fullName evidence="2">Uncharacterized protein</fullName>
    </submittedName>
</protein>
<feature type="compositionally biased region" description="Basic residues" evidence="1">
    <location>
        <begin position="25"/>
        <end position="45"/>
    </location>
</feature>
<keyword evidence="3" id="KW-1185">Reference proteome</keyword>
<gene>
    <name evidence="2" type="ORF">R1sor_006492</name>
</gene>
<name>A0ABD3HPU2_9MARC</name>